<dbReference type="AlphaFoldDB" id="A0A068VP41"/>
<feature type="region of interest" description="Disordered" evidence="1">
    <location>
        <begin position="39"/>
        <end position="87"/>
    </location>
</feature>
<accession>A0A068VP41</accession>
<dbReference type="RefSeq" id="WP_036939336.1">
    <property type="nucleotide sequence ID" value="NZ_HG975454.1"/>
</dbReference>
<proteinExistence type="predicted"/>
<reference evidence="2" key="1">
    <citation type="submission" date="2014-08" db="EMBL/GenBank/DDBJ databases">
        <authorList>
            <person name="Falentin Helene"/>
        </authorList>
    </citation>
    <scope>NUCLEOTIDE SEQUENCE</scope>
</reference>
<evidence type="ECO:0000256" key="1">
    <source>
        <dbReference type="SAM" id="MobiDB-lite"/>
    </source>
</evidence>
<organism evidence="2">
    <name type="scientific">Propionibacterium freudenreichii subsp. freudenreichii</name>
    <dbReference type="NCBI Taxonomy" id="66712"/>
    <lineage>
        <taxon>Bacteria</taxon>
        <taxon>Bacillati</taxon>
        <taxon>Actinomycetota</taxon>
        <taxon>Actinomycetes</taxon>
        <taxon>Propionibacteriales</taxon>
        <taxon>Propionibacteriaceae</taxon>
        <taxon>Propionibacterium</taxon>
    </lineage>
</organism>
<dbReference type="EMBL" id="LM676400">
    <property type="protein sequence ID" value="CEP26279.1"/>
    <property type="molecule type" value="Genomic_DNA"/>
</dbReference>
<gene>
    <name evidence="2" type="ORF">PFCIRM138_06355</name>
</gene>
<evidence type="ECO:0000313" key="2">
    <source>
        <dbReference type="EMBL" id="CEP26279.1"/>
    </source>
</evidence>
<protein>
    <submittedName>
        <fullName evidence="2">Uncharacterized protein</fullName>
    </submittedName>
</protein>
<sequence>MPDLGGLVVVLILAVCLVSMLLLAPLVEAWLWRAIGHENHTGDNWPAAEDESPSLAGRARPSPSVSPVSVEAASLSHRRSTGGAPVS</sequence>
<feature type="compositionally biased region" description="Low complexity" evidence="1">
    <location>
        <begin position="61"/>
        <end position="70"/>
    </location>
</feature>
<name>A0A068VP41_PROFF</name>